<reference evidence="2 3" key="1">
    <citation type="journal article" date="2019" name="Nat. Ecol. Evol.">
        <title>Megaphylogeny resolves global patterns of mushroom evolution.</title>
        <authorList>
            <person name="Varga T."/>
            <person name="Krizsan K."/>
            <person name="Foldi C."/>
            <person name="Dima B."/>
            <person name="Sanchez-Garcia M."/>
            <person name="Sanchez-Ramirez S."/>
            <person name="Szollosi G.J."/>
            <person name="Szarkandi J.G."/>
            <person name="Papp V."/>
            <person name="Albert L."/>
            <person name="Andreopoulos W."/>
            <person name="Angelini C."/>
            <person name="Antonin V."/>
            <person name="Barry K.W."/>
            <person name="Bougher N.L."/>
            <person name="Buchanan P."/>
            <person name="Buyck B."/>
            <person name="Bense V."/>
            <person name="Catcheside P."/>
            <person name="Chovatia M."/>
            <person name="Cooper J."/>
            <person name="Damon W."/>
            <person name="Desjardin D."/>
            <person name="Finy P."/>
            <person name="Geml J."/>
            <person name="Haridas S."/>
            <person name="Hughes K."/>
            <person name="Justo A."/>
            <person name="Karasinski D."/>
            <person name="Kautmanova I."/>
            <person name="Kiss B."/>
            <person name="Kocsube S."/>
            <person name="Kotiranta H."/>
            <person name="LaButti K.M."/>
            <person name="Lechner B.E."/>
            <person name="Liimatainen K."/>
            <person name="Lipzen A."/>
            <person name="Lukacs Z."/>
            <person name="Mihaltcheva S."/>
            <person name="Morgado L.N."/>
            <person name="Niskanen T."/>
            <person name="Noordeloos M.E."/>
            <person name="Ohm R.A."/>
            <person name="Ortiz-Santana B."/>
            <person name="Ovrebo C."/>
            <person name="Racz N."/>
            <person name="Riley R."/>
            <person name="Savchenko A."/>
            <person name="Shiryaev A."/>
            <person name="Soop K."/>
            <person name="Spirin V."/>
            <person name="Szebenyi C."/>
            <person name="Tomsovsky M."/>
            <person name="Tulloss R.E."/>
            <person name="Uehling J."/>
            <person name="Grigoriev I.V."/>
            <person name="Vagvolgyi C."/>
            <person name="Papp T."/>
            <person name="Martin F.M."/>
            <person name="Miettinen O."/>
            <person name="Hibbett D.S."/>
            <person name="Nagy L.G."/>
        </authorList>
    </citation>
    <scope>NUCLEOTIDE SEQUENCE [LARGE SCALE GENOMIC DNA]</scope>
    <source>
        <strain evidence="2 3">CBS 962.96</strain>
    </source>
</reference>
<dbReference type="AlphaFoldDB" id="A0A4S8LRK0"/>
<feature type="compositionally biased region" description="Polar residues" evidence="1">
    <location>
        <begin position="52"/>
        <end position="66"/>
    </location>
</feature>
<dbReference type="Proteomes" id="UP000297245">
    <property type="component" value="Unassembled WGS sequence"/>
</dbReference>
<proteinExistence type="predicted"/>
<evidence type="ECO:0000313" key="2">
    <source>
        <dbReference type="EMBL" id="THU92076.1"/>
    </source>
</evidence>
<name>A0A4S8LRK0_DENBC</name>
<sequence>MERMTTDYEAPAMSVKSRAEIVLTCNMMKAELDLVKQHADRAHISFPKAVSKSMSPNTIGTTNGSKKSAKRPNVMREAVMLYVRPIVGLDLSIIGRLGNPVERIKASYAYSKGEYFGFCVAFRELCAIEAEGADGRGCCWYQAFG</sequence>
<keyword evidence="3" id="KW-1185">Reference proteome</keyword>
<evidence type="ECO:0000313" key="3">
    <source>
        <dbReference type="Proteomes" id="UP000297245"/>
    </source>
</evidence>
<dbReference type="EMBL" id="ML179288">
    <property type="protein sequence ID" value="THU92076.1"/>
    <property type="molecule type" value="Genomic_DNA"/>
</dbReference>
<protein>
    <submittedName>
        <fullName evidence="2">Uncharacterized protein</fullName>
    </submittedName>
</protein>
<dbReference type="OrthoDB" id="10055769at2759"/>
<feature type="region of interest" description="Disordered" evidence="1">
    <location>
        <begin position="52"/>
        <end position="71"/>
    </location>
</feature>
<evidence type="ECO:0000256" key="1">
    <source>
        <dbReference type="SAM" id="MobiDB-lite"/>
    </source>
</evidence>
<accession>A0A4S8LRK0</accession>
<gene>
    <name evidence="2" type="ORF">K435DRAFT_907115</name>
</gene>
<organism evidence="2 3">
    <name type="scientific">Dendrothele bispora (strain CBS 962.96)</name>
    <dbReference type="NCBI Taxonomy" id="1314807"/>
    <lineage>
        <taxon>Eukaryota</taxon>
        <taxon>Fungi</taxon>
        <taxon>Dikarya</taxon>
        <taxon>Basidiomycota</taxon>
        <taxon>Agaricomycotina</taxon>
        <taxon>Agaricomycetes</taxon>
        <taxon>Agaricomycetidae</taxon>
        <taxon>Agaricales</taxon>
        <taxon>Agaricales incertae sedis</taxon>
        <taxon>Dendrothele</taxon>
    </lineage>
</organism>